<keyword evidence="2" id="KW-1185">Reference proteome</keyword>
<sequence length="111" mass="12670">MRIRHSGYIVTFPPSRFPVFLQALDFPNDLCYRLFAKFELTASHFTPVNFNPSQSTTSIERANKTTICLPNLKRVSHRVAFTRSTLRPSAIVMISLPRTCPRSSLTSHMRA</sequence>
<protein>
    <submittedName>
        <fullName evidence="1">Uncharacterized protein</fullName>
    </submittedName>
</protein>
<reference evidence="1 2" key="1">
    <citation type="submission" date="2015-08" db="EMBL/GenBank/DDBJ databases">
        <title>Genome sequencing of Penicillium nordicum.</title>
        <authorList>
            <person name="Nguyen H.D."/>
            <person name="Seifert K.A."/>
        </authorList>
    </citation>
    <scope>NUCLEOTIDE SEQUENCE [LARGE SCALE GENOMIC DNA]</scope>
    <source>
        <strain evidence="1 2">DAOMC 185683</strain>
    </source>
</reference>
<dbReference type="EMBL" id="LHQQ01000292">
    <property type="protein sequence ID" value="KOS37832.1"/>
    <property type="molecule type" value="Genomic_DNA"/>
</dbReference>
<evidence type="ECO:0000313" key="1">
    <source>
        <dbReference type="EMBL" id="KOS37832.1"/>
    </source>
</evidence>
<evidence type="ECO:0000313" key="2">
    <source>
        <dbReference type="Proteomes" id="UP000037696"/>
    </source>
</evidence>
<accession>A0A0M9WAT7</accession>
<dbReference type="Proteomes" id="UP000037696">
    <property type="component" value="Unassembled WGS sequence"/>
</dbReference>
<comment type="caution">
    <text evidence="1">The sequence shown here is derived from an EMBL/GenBank/DDBJ whole genome shotgun (WGS) entry which is preliminary data.</text>
</comment>
<gene>
    <name evidence="1" type="ORF">ACN38_g11364</name>
</gene>
<organism evidence="1 2">
    <name type="scientific">Penicillium nordicum</name>
    <dbReference type="NCBI Taxonomy" id="229535"/>
    <lineage>
        <taxon>Eukaryota</taxon>
        <taxon>Fungi</taxon>
        <taxon>Dikarya</taxon>
        <taxon>Ascomycota</taxon>
        <taxon>Pezizomycotina</taxon>
        <taxon>Eurotiomycetes</taxon>
        <taxon>Eurotiomycetidae</taxon>
        <taxon>Eurotiales</taxon>
        <taxon>Aspergillaceae</taxon>
        <taxon>Penicillium</taxon>
    </lineage>
</organism>
<proteinExistence type="predicted"/>
<name>A0A0M9WAT7_9EURO</name>
<dbReference type="AlphaFoldDB" id="A0A0M9WAT7"/>